<dbReference type="PANTHER" id="PTHR43289">
    <property type="entry name" value="MITOGEN-ACTIVATED PROTEIN KINASE KINASE KINASE 20-RELATED"/>
    <property type="match status" value="1"/>
</dbReference>
<dbReference type="RefSeq" id="WP_012825763.1">
    <property type="nucleotide sequence ID" value="NC_013440.1"/>
</dbReference>
<proteinExistence type="predicted"/>
<keyword evidence="4 7" id="KW-0547">Nucleotide-binding</keyword>
<evidence type="ECO:0000313" key="11">
    <source>
        <dbReference type="Proteomes" id="UP000001880"/>
    </source>
</evidence>
<feature type="domain" description="Protein kinase" evidence="9">
    <location>
        <begin position="9"/>
        <end position="280"/>
    </location>
</feature>
<dbReference type="InterPro" id="IPR017441">
    <property type="entry name" value="Protein_kinase_ATP_BS"/>
</dbReference>
<dbReference type="Gene3D" id="1.10.510.10">
    <property type="entry name" value="Transferase(Phosphotransferase) domain 1"/>
    <property type="match status" value="1"/>
</dbReference>
<keyword evidence="6 7" id="KW-0067">ATP-binding</keyword>
<organism evidence="10 11">
    <name type="scientific">Haliangium ochraceum (strain DSM 14365 / JCM 11303 / SMP-2)</name>
    <dbReference type="NCBI Taxonomy" id="502025"/>
    <lineage>
        <taxon>Bacteria</taxon>
        <taxon>Pseudomonadati</taxon>
        <taxon>Myxococcota</taxon>
        <taxon>Polyangia</taxon>
        <taxon>Haliangiales</taxon>
        <taxon>Kofleriaceae</taxon>
        <taxon>Haliangium</taxon>
    </lineage>
</organism>
<keyword evidence="5 10" id="KW-0418">Kinase</keyword>
<dbReference type="PANTHER" id="PTHR43289:SF6">
    <property type="entry name" value="SERINE_THREONINE-PROTEIN KINASE NEKL-3"/>
    <property type="match status" value="1"/>
</dbReference>
<dbReference type="CDD" id="cd14014">
    <property type="entry name" value="STKc_PknB_like"/>
    <property type="match status" value="1"/>
</dbReference>
<dbReference type="PROSITE" id="PS50011">
    <property type="entry name" value="PROTEIN_KINASE_DOM"/>
    <property type="match status" value="1"/>
</dbReference>
<keyword evidence="3" id="KW-0808">Transferase</keyword>
<dbReference type="InterPro" id="IPR011009">
    <property type="entry name" value="Kinase-like_dom_sf"/>
</dbReference>
<dbReference type="SUPFAM" id="SSF56112">
    <property type="entry name" value="Protein kinase-like (PK-like)"/>
    <property type="match status" value="1"/>
</dbReference>
<dbReference type="EC" id="2.7.11.1" evidence="1"/>
<evidence type="ECO:0000256" key="2">
    <source>
        <dbReference type="ARBA" id="ARBA00022527"/>
    </source>
</evidence>
<dbReference type="eggNOG" id="COG0515">
    <property type="taxonomic scope" value="Bacteria"/>
</dbReference>
<sequence length="531" mass="55305">MIGETLGSYRVVSRLGTGGMGVVYLGEHTLIGRKAAVKVLHPEFSQKSEIVERFFNEARASTAIDHPGIVQIFDFGYHQNGSAYLVMELLSGEPLDARLDRVGKLGEDDAVRITRQCASALEAAHAAGIIHRDLKPANIFVVQDPEMEANERAKILDFGIAKLTDENIAGDLRTRTGSMLGTPVYMSPEQCRGAGGVDQRSDIYSLACVLFRMVCGRPPFLGQGVGDIIASHLREPAPSVRSFVPTLSTSLDQLVFRGLAKDPAERFQSMEELATALKALRQGGSIPPLGGRAGSMGGRPSTAAPVPDDDSVAPTAPLPAFAVPGYAAGSNTTLGGAAAAPQHTVPAAKKSRRWVALTAATGILGGLVGLVAVLGGESPGSAGAGLGDDAGIVTLSGIADAAVANEDPAGRGEDVLAAGEGGEPVADAPPDAAPVAPPTEVEIESQPSEVAVFAPDSDEPIGLTPLSYRLPEGVTRIELTLKRKGFVDASVEIVEGQEEALSVVLERRAPPPSSPPRRPPRRPKSNPLDSM</sequence>
<accession>D0LKA2</accession>
<dbReference type="EMBL" id="CP001804">
    <property type="protein sequence ID" value="ACY13136.1"/>
    <property type="molecule type" value="Genomic_DNA"/>
</dbReference>
<dbReference type="Gene3D" id="3.30.200.20">
    <property type="entry name" value="Phosphorylase Kinase, domain 1"/>
    <property type="match status" value="1"/>
</dbReference>
<dbReference type="KEGG" id="hoh:Hoch_0497"/>
<keyword evidence="2 10" id="KW-0723">Serine/threonine-protein kinase</keyword>
<dbReference type="HOGENOM" id="CLU_000288_63_44_7"/>
<keyword evidence="11" id="KW-1185">Reference proteome</keyword>
<feature type="region of interest" description="Disordered" evidence="8">
    <location>
        <begin position="290"/>
        <end position="309"/>
    </location>
</feature>
<evidence type="ECO:0000256" key="4">
    <source>
        <dbReference type="ARBA" id="ARBA00022741"/>
    </source>
</evidence>
<evidence type="ECO:0000256" key="5">
    <source>
        <dbReference type="ARBA" id="ARBA00022777"/>
    </source>
</evidence>
<dbReference type="Proteomes" id="UP000001880">
    <property type="component" value="Chromosome"/>
</dbReference>
<protein>
    <recommendedName>
        <fullName evidence="1">non-specific serine/threonine protein kinase</fullName>
        <ecNumber evidence="1">2.7.11.1</ecNumber>
    </recommendedName>
</protein>
<dbReference type="AlphaFoldDB" id="D0LKA2"/>
<dbReference type="GO" id="GO:0004674">
    <property type="term" value="F:protein serine/threonine kinase activity"/>
    <property type="evidence" value="ECO:0007669"/>
    <property type="project" value="UniProtKB-KW"/>
</dbReference>
<feature type="binding site" evidence="7">
    <location>
        <position position="38"/>
    </location>
    <ligand>
        <name>ATP</name>
        <dbReference type="ChEBI" id="CHEBI:30616"/>
    </ligand>
</feature>
<feature type="region of interest" description="Disordered" evidence="8">
    <location>
        <begin position="504"/>
        <end position="531"/>
    </location>
</feature>
<dbReference type="PROSITE" id="PS00108">
    <property type="entry name" value="PROTEIN_KINASE_ST"/>
    <property type="match status" value="1"/>
</dbReference>
<evidence type="ECO:0000256" key="6">
    <source>
        <dbReference type="ARBA" id="ARBA00022840"/>
    </source>
</evidence>
<name>D0LKA2_HALO1</name>
<dbReference type="SMART" id="SM00220">
    <property type="entry name" value="S_TKc"/>
    <property type="match status" value="1"/>
</dbReference>
<dbReference type="InterPro" id="IPR008271">
    <property type="entry name" value="Ser/Thr_kinase_AS"/>
</dbReference>
<dbReference type="InterPro" id="IPR000719">
    <property type="entry name" value="Prot_kinase_dom"/>
</dbReference>
<dbReference type="PROSITE" id="PS00107">
    <property type="entry name" value="PROTEIN_KINASE_ATP"/>
    <property type="match status" value="1"/>
</dbReference>
<reference evidence="10 11" key="1">
    <citation type="journal article" date="2010" name="Stand. Genomic Sci.">
        <title>Complete genome sequence of Haliangium ochraceum type strain (SMP-2).</title>
        <authorList>
            <consortium name="US DOE Joint Genome Institute (JGI-PGF)"/>
            <person name="Ivanova N."/>
            <person name="Daum C."/>
            <person name="Lang E."/>
            <person name="Abt B."/>
            <person name="Kopitz M."/>
            <person name="Saunders E."/>
            <person name="Lapidus A."/>
            <person name="Lucas S."/>
            <person name="Glavina Del Rio T."/>
            <person name="Nolan M."/>
            <person name="Tice H."/>
            <person name="Copeland A."/>
            <person name="Cheng J.F."/>
            <person name="Chen F."/>
            <person name="Bruce D."/>
            <person name="Goodwin L."/>
            <person name="Pitluck S."/>
            <person name="Mavromatis K."/>
            <person name="Pati A."/>
            <person name="Mikhailova N."/>
            <person name="Chen A."/>
            <person name="Palaniappan K."/>
            <person name="Land M."/>
            <person name="Hauser L."/>
            <person name="Chang Y.J."/>
            <person name="Jeffries C.D."/>
            <person name="Detter J.C."/>
            <person name="Brettin T."/>
            <person name="Rohde M."/>
            <person name="Goker M."/>
            <person name="Bristow J."/>
            <person name="Markowitz V."/>
            <person name="Eisen J.A."/>
            <person name="Hugenholtz P."/>
            <person name="Kyrpides N.C."/>
            <person name="Klenk H.P."/>
        </authorList>
    </citation>
    <scope>NUCLEOTIDE SEQUENCE [LARGE SCALE GENOMIC DNA]</scope>
    <source>
        <strain evidence="11">DSM 14365 / CIP 107738 / JCM 11303 / AJ 13395 / SMP-2</strain>
    </source>
</reference>
<dbReference type="Pfam" id="PF00069">
    <property type="entry name" value="Pkinase"/>
    <property type="match status" value="1"/>
</dbReference>
<evidence type="ECO:0000256" key="1">
    <source>
        <dbReference type="ARBA" id="ARBA00012513"/>
    </source>
</evidence>
<evidence type="ECO:0000256" key="7">
    <source>
        <dbReference type="PROSITE-ProRule" id="PRU10141"/>
    </source>
</evidence>
<evidence type="ECO:0000259" key="9">
    <source>
        <dbReference type="PROSITE" id="PS50011"/>
    </source>
</evidence>
<dbReference type="OrthoDB" id="9779541at2"/>
<dbReference type="STRING" id="502025.Hoch_0497"/>
<dbReference type="eggNOG" id="COG3416">
    <property type="taxonomic scope" value="Bacteria"/>
</dbReference>
<dbReference type="FunFam" id="1.10.510.10:FF:000021">
    <property type="entry name" value="Serine/threonine protein kinase"/>
    <property type="match status" value="1"/>
</dbReference>
<evidence type="ECO:0000256" key="3">
    <source>
        <dbReference type="ARBA" id="ARBA00022679"/>
    </source>
</evidence>
<evidence type="ECO:0000256" key="8">
    <source>
        <dbReference type="SAM" id="MobiDB-lite"/>
    </source>
</evidence>
<dbReference type="GO" id="GO:0005524">
    <property type="term" value="F:ATP binding"/>
    <property type="evidence" value="ECO:0007669"/>
    <property type="project" value="UniProtKB-UniRule"/>
</dbReference>
<gene>
    <name evidence="10" type="ordered locus">Hoch_0497</name>
</gene>
<feature type="region of interest" description="Disordered" evidence="8">
    <location>
        <begin position="417"/>
        <end position="437"/>
    </location>
</feature>
<evidence type="ECO:0000313" key="10">
    <source>
        <dbReference type="EMBL" id="ACY13136.1"/>
    </source>
</evidence>